<evidence type="ECO:0000256" key="2">
    <source>
        <dbReference type="ARBA" id="ARBA00022729"/>
    </source>
</evidence>
<dbReference type="SUPFAM" id="SSF56935">
    <property type="entry name" value="Porins"/>
    <property type="match status" value="1"/>
</dbReference>
<evidence type="ECO:0000313" key="6">
    <source>
        <dbReference type="EMBL" id="MCA2015919.1"/>
    </source>
</evidence>
<dbReference type="Pfam" id="PF13609">
    <property type="entry name" value="Porin_4"/>
    <property type="match status" value="1"/>
</dbReference>
<accession>A0ABS7YNB0</accession>
<name>A0ABS7YNB0_9VIBR</name>
<dbReference type="RefSeq" id="WP_225250118.1">
    <property type="nucleotide sequence ID" value="NZ_JAIWIU010000042.1"/>
</dbReference>
<evidence type="ECO:0000256" key="4">
    <source>
        <dbReference type="SAM" id="SignalP"/>
    </source>
</evidence>
<feature type="signal peptide" evidence="4">
    <location>
        <begin position="1"/>
        <end position="19"/>
    </location>
</feature>
<evidence type="ECO:0000256" key="1">
    <source>
        <dbReference type="ARBA" id="ARBA00004571"/>
    </source>
</evidence>
<dbReference type="CDD" id="cd00342">
    <property type="entry name" value="gram_neg_porins"/>
    <property type="match status" value="1"/>
</dbReference>
<dbReference type="PANTHER" id="PTHR34501">
    <property type="entry name" value="PROTEIN YDDL-RELATED"/>
    <property type="match status" value="1"/>
</dbReference>
<comment type="subcellular location">
    <subcellularLocation>
        <location evidence="1">Cell outer membrane</location>
        <topology evidence="1">Multi-pass membrane protein</topology>
    </subcellularLocation>
</comment>
<gene>
    <name evidence="6" type="ORF">LDJ79_07340</name>
</gene>
<keyword evidence="2 4" id="KW-0732">Signal</keyword>
<reference evidence="7" key="1">
    <citation type="submission" date="2023-07" db="EMBL/GenBank/DDBJ databases">
        <title>Molecular identification of indigenous halophilic bacteria isolated from red sea cost, biodegradation of synthetic dyes and assessment of degraded metabolite toxicity.</title>
        <authorList>
            <person name="Chaieb K."/>
            <person name="Altayb H.N."/>
        </authorList>
    </citation>
    <scope>NUCLEOTIDE SEQUENCE [LARGE SCALE GENOMIC DNA]</scope>
    <source>
        <strain evidence="7">K20</strain>
    </source>
</reference>
<dbReference type="Proteomes" id="UP001199044">
    <property type="component" value="Unassembled WGS sequence"/>
</dbReference>
<dbReference type="PANTHER" id="PTHR34501:SF2">
    <property type="entry name" value="OUTER MEMBRANE PORIN F-RELATED"/>
    <property type="match status" value="1"/>
</dbReference>
<feature type="chain" id="PRO_5045090174" evidence="4">
    <location>
        <begin position="20"/>
        <end position="337"/>
    </location>
</feature>
<keyword evidence="7" id="KW-1185">Reference proteome</keyword>
<evidence type="ECO:0000259" key="5">
    <source>
        <dbReference type="Pfam" id="PF13609"/>
    </source>
</evidence>
<dbReference type="Gene3D" id="2.40.160.10">
    <property type="entry name" value="Porin"/>
    <property type="match status" value="1"/>
</dbReference>
<dbReference type="EMBL" id="JAIWIU010000042">
    <property type="protein sequence ID" value="MCA2015919.1"/>
    <property type="molecule type" value="Genomic_DNA"/>
</dbReference>
<comment type="caution">
    <text evidence="6">The sequence shown here is derived from an EMBL/GenBank/DDBJ whole genome shotgun (WGS) entry which is preliminary data.</text>
</comment>
<protein>
    <submittedName>
        <fullName evidence="6">Porin</fullName>
    </submittedName>
</protein>
<dbReference type="InterPro" id="IPR023614">
    <property type="entry name" value="Porin_dom_sf"/>
</dbReference>
<organism evidence="6 7">
    <name type="scientific">Vibrio tritonius</name>
    <dbReference type="NCBI Taxonomy" id="1435069"/>
    <lineage>
        <taxon>Bacteria</taxon>
        <taxon>Pseudomonadati</taxon>
        <taxon>Pseudomonadota</taxon>
        <taxon>Gammaproteobacteria</taxon>
        <taxon>Vibrionales</taxon>
        <taxon>Vibrionaceae</taxon>
        <taxon>Vibrio</taxon>
    </lineage>
</organism>
<evidence type="ECO:0000256" key="3">
    <source>
        <dbReference type="ARBA" id="ARBA00023136"/>
    </source>
</evidence>
<sequence>MKKTLLALAVLAAAGSVNAAEIVKTDDASVDFYGQLREYATKNAKDTDATLKSSSSRAGINASYKVTDTVKLLGSVEFGLGESNSGDNRKHYIGLTSSEWGTLTVGKQSIISDDVWGVENSYLGNSASMLPEASGFSQEWLQQAMLKYSFETDAGWVQAEYSYDNGDTNPTVAELFVGTKVGSLDIYGGVGYQDDRTNTSTTTQSVVGSEIVSTTTKVKADKELKHGMVTVNYNGDGWNLGTTYWHAELENNSADTKLSSDSIVVAGAYSLTKKLQAYGGYEFVADYAEEGNDYNNVYGGMLYKFGSWARVFAEGGVNNQDAADDDYYYGVGARVYW</sequence>
<dbReference type="InterPro" id="IPR050298">
    <property type="entry name" value="Gram-neg_bact_OMP"/>
</dbReference>
<evidence type="ECO:0000313" key="7">
    <source>
        <dbReference type="Proteomes" id="UP001199044"/>
    </source>
</evidence>
<dbReference type="InterPro" id="IPR033900">
    <property type="entry name" value="Gram_neg_porin_domain"/>
</dbReference>
<keyword evidence="3" id="KW-0472">Membrane</keyword>
<proteinExistence type="predicted"/>
<feature type="domain" description="Porin" evidence="5">
    <location>
        <begin position="7"/>
        <end position="322"/>
    </location>
</feature>